<dbReference type="OrthoDB" id="982601at2"/>
<reference evidence="2" key="1">
    <citation type="submission" date="2016-10" db="EMBL/GenBank/DDBJ databases">
        <authorList>
            <person name="Varghese N."/>
            <person name="Submissions S."/>
        </authorList>
    </citation>
    <scope>NUCLEOTIDE SEQUENCE [LARGE SCALE GENOMIC DNA]</scope>
    <source>
        <strain evidence="2">SUR2</strain>
    </source>
</reference>
<dbReference type="RefSeq" id="WP_072409714.1">
    <property type="nucleotide sequence ID" value="NZ_FPKW01000006.1"/>
</dbReference>
<dbReference type="STRING" id="1612149.SAMN05216324_106166"/>
<dbReference type="AlphaFoldDB" id="A0A1K2IPL7"/>
<protein>
    <submittedName>
        <fullName evidence="1">Uncharacterized protein</fullName>
    </submittedName>
</protein>
<gene>
    <name evidence="1" type="ORF">SAMN05216324_106166</name>
</gene>
<evidence type="ECO:0000313" key="1">
    <source>
        <dbReference type="EMBL" id="SFZ94246.1"/>
    </source>
</evidence>
<keyword evidence="2" id="KW-1185">Reference proteome</keyword>
<dbReference type="EMBL" id="FPKW01000006">
    <property type="protein sequence ID" value="SFZ94246.1"/>
    <property type="molecule type" value="Genomic_DNA"/>
</dbReference>
<accession>A0A1K2IPL7</accession>
<sequence length="198" mass="23420">MAIYQFRLNLIPRKGVINEFGFIPNKLNINLQERTNHYNLEEDNLLDSTDFFIDALTINFWDSAEIFPTEIIYYINKLFPRKPLESRSDYYYWKHYKRTIDTTIDHDASLILNKENGKIKELHFRADLREDGLIFLNNFIEIAKKYDCLLMDLQGNLVIPAQKEVYKLAKLSNSYIFLTNPEGFLTNLGNDHKILNDD</sequence>
<evidence type="ECO:0000313" key="2">
    <source>
        <dbReference type="Proteomes" id="UP000182034"/>
    </source>
</evidence>
<organism evidence="1 2">
    <name type="scientific">Chryseobacterium limigenitum</name>
    <dbReference type="NCBI Taxonomy" id="1612149"/>
    <lineage>
        <taxon>Bacteria</taxon>
        <taxon>Pseudomonadati</taxon>
        <taxon>Bacteroidota</taxon>
        <taxon>Flavobacteriia</taxon>
        <taxon>Flavobacteriales</taxon>
        <taxon>Weeksellaceae</taxon>
        <taxon>Chryseobacterium group</taxon>
        <taxon>Chryseobacterium</taxon>
    </lineage>
</organism>
<name>A0A1K2IPL7_9FLAO</name>
<proteinExistence type="predicted"/>
<dbReference type="Proteomes" id="UP000182034">
    <property type="component" value="Unassembled WGS sequence"/>
</dbReference>